<protein>
    <submittedName>
        <fullName evidence="1">Uncharacterized protein</fullName>
    </submittedName>
</protein>
<sequence>MIRKSGTRFSEKIMLKQSDEILIRFNPIASESGGAKTSQ</sequence>
<gene>
    <name evidence="1" type="ORF">SAMN05443248_0169</name>
</gene>
<reference evidence="1 2" key="1">
    <citation type="submission" date="2016-11" db="EMBL/GenBank/DDBJ databases">
        <authorList>
            <person name="Jaros S."/>
            <person name="Januszkiewicz K."/>
            <person name="Wedrychowicz H."/>
        </authorList>
    </citation>
    <scope>NUCLEOTIDE SEQUENCE [LARGE SCALE GENOMIC DNA]</scope>
    <source>
        <strain evidence="1 2">GAS138</strain>
    </source>
</reference>
<dbReference type="Proteomes" id="UP000189796">
    <property type="component" value="Chromosome I"/>
</dbReference>
<accession>A0A1M5GT51</accession>
<evidence type="ECO:0000313" key="2">
    <source>
        <dbReference type="Proteomes" id="UP000189796"/>
    </source>
</evidence>
<organism evidence="1 2">
    <name type="scientific">Bradyrhizobium erythrophlei</name>
    <dbReference type="NCBI Taxonomy" id="1437360"/>
    <lineage>
        <taxon>Bacteria</taxon>
        <taxon>Pseudomonadati</taxon>
        <taxon>Pseudomonadota</taxon>
        <taxon>Alphaproteobacteria</taxon>
        <taxon>Hyphomicrobiales</taxon>
        <taxon>Nitrobacteraceae</taxon>
        <taxon>Bradyrhizobium</taxon>
    </lineage>
</organism>
<dbReference type="AlphaFoldDB" id="A0A1M5GT51"/>
<evidence type="ECO:0000313" key="1">
    <source>
        <dbReference type="EMBL" id="SHG06798.1"/>
    </source>
</evidence>
<dbReference type="EMBL" id="LT670817">
    <property type="protein sequence ID" value="SHG06798.1"/>
    <property type="molecule type" value="Genomic_DNA"/>
</dbReference>
<name>A0A1M5GT51_9BRAD</name>
<proteinExistence type="predicted"/>